<evidence type="ECO:0000256" key="6">
    <source>
        <dbReference type="ARBA" id="ARBA00022989"/>
    </source>
</evidence>
<evidence type="ECO:0000256" key="2">
    <source>
        <dbReference type="ARBA" id="ARBA00009772"/>
    </source>
</evidence>
<dbReference type="InterPro" id="IPR006303">
    <property type="entry name" value="FliR"/>
</dbReference>
<comment type="subcellular location">
    <subcellularLocation>
        <location evidence="10">Cell membrane</location>
        <topology evidence="10">Multi-pass membrane protein</topology>
    </subcellularLocation>
    <subcellularLocation>
        <location evidence="10">Bacterial flagellum basal body</location>
    </subcellularLocation>
</comment>
<dbReference type="InterPro" id="IPR002010">
    <property type="entry name" value="T3SS_IM_R"/>
</dbReference>
<evidence type="ECO:0000256" key="1">
    <source>
        <dbReference type="ARBA" id="ARBA00002578"/>
    </source>
</evidence>
<dbReference type="GO" id="GO:0009425">
    <property type="term" value="C:bacterial-type flagellum basal body"/>
    <property type="evidence" value="ECO:0007669"/>
    <property type="project" value="UniProtKB-SubCell"/>
</dbReference>
<comment type="similarity">
    <text evidence="2 10">Belongs to the FliR/MopE/SpaR family.</text>
</comment>
<feature type="transmembrane region" description="Helical" evidence="10">
    <location>
        <begin position="6"/>
        <end position="26"/>
    </location>
</feature>
<sequence length="260" mass="29171">MQDELLVQIYNFSLILSRILGFLLIAPIFGSKSLPNRFKLALAFLITILLFPLVADQNIQFPNQLLIILFRIVVELLIGFIIGFIMLLNFIAIQLAGQFIDTRMGFAMANVMDPQNGMKAPLVGQFQNILATLVFLSINAHHHLLKVLSDSFTIVEITKFQSSKDLIPSLFRIIGNLLPLGFKLALPIIAILFIVDLAFGLVARVVPQINVFMMGLPTKTFVGLLFLSLIMPSYINHLQLIFSDAVEDIYQILKLMIERG</sequence>
<keyword evidence="11" id="KW-0966">Cell projection</keyword>
<evidence type="ECO:0000256" key="7">
    <source>
        <dbReference type="ARBA" id="ARBA00023136"/>
    </source>
</evidence>
<keyword evidence="8 10" id="KW-0975">Bacterial flagellum</keyword>
<evidence type="ECO:0000256" key="4">
    <source>
        <dbReference type="ARBA" id="ARBA00022475"/>
    </source>
</evidence>
<evidence type="ECO:0000313" key="12">
    <source>
        <dbReference type="Proteomes" id="UP000295832"/>
    </source>
</evidence>
<dbReference type="RefSeq" id="WP_018250125.1">
    <property type="nucleotide sequence ID" value="NZ_SOEG01000009.1"/>
</dbReference>
<dbReference type="Pfam" id="PF01311">
    <property type="entry name" value="Bac_export_1"/>
    <property type="match status" value="1"/>
</dbReference>
<dbReference type="GO" id="GO:0005886">
    <property type="term" value="C:plasma membrane"/>
    <property type="evidence" value="ECO:0007669"/>
    <property type="project" value="UniProtKB-SubCell"/>
</dbReference>
<organism evidence="11 12">
    <name type="scientific">Orenia marismortui</name>
    <dbReference type="NCBI Taxonomy" id="46469"/>
    <lineage>
        <taxon>Bacteria</taxon>
        <taxon>Bacillati</taxon>
        <taxon>Bacillota</taxon>
        <taxon>Clostridia</taxon>
        <taxon>Halanaerobiales</taxon>
        <taxon>Halobacteroidaceae</taxon>
        <taxon>Orenia</taxon>
    </lineage>
</organism>
<dbReference type="PANTHER" id="PTHR30065">
    <property type="entry name" value="FLAGELLAR BIOSYNTHETIC PROTEIN FLIR"/>
    <property type="match status" value="1"/>
</dbReference>
<comment type="caution">
    <text evidence="10">Lacks conserved residue(s) required for the propagation of feature annotation.</text>
</comment>
<dbReference type="AlphaFoldDB" id="A0A4R8GZ52"/>
<keyword evidence="4 10" id="KW-1003">Cell membrane</keyword>
<accession>A0A4R8GZ52</accession>
<keyword evidence="5 10" id="KW-0812">Transmembrane</keyword>
<keyword evidence="6 10" id="KW-1133">Transmembrane helix</keyword>
<dbReference type="NCBIfam" id="TIGR01400">
    <property type="entry name" value="fliR"/>
    <property type="match status" value="1"/>
</dbReference>
<comment type="caution">
    <text evidence="11">The sequence shown here is derived from an EMBL/GenBank/DDBJ whole genome shotgun (WGS) entry which is preliminary data.</text>
</comment>
<keyword evidence="12" id="KW-1185">Reference proteome</keyword>
<dbReference type="GO" id="GO:0044780">
    <property type="term" value="P:bacterial-type flagellum assembly"/>
    <property type="evidence" value="ECO:0007669"/>
    <property type="project" value="UniProtKB-UniRule"/>
</dbReference>
<feature type="transmembrane region" description="Helical" evidence="10">
    <location>
        <begin position="180"/>
        <end position="203"/>
    </location>
</feature>
<evidence type="ECO:0000256" key="3">
    <source>
        <dbReference type="ARBA" id="ARBA00021717"/>
    </source>
</evidence>
<evidence type="ECO:0000256" key="9">
    <source>
        <dbReference type="NCBIfam" id="TIGR01400"/>
    </source>
</evidence>
<protein>
    <recommendedName>
        <fullName evidence="3 9">Flagellar biosynthetic protein FliR</fullName>
    </recommendedName>
</protein>
<evidence type="ECO:0000256" key="5">
    <source>
        <dbReference type="ARBA" id="ARBA00022692"/>
    </source>
</evidence>
<reference evidence="11 12" key="1">
    <citation type="submission" date="2019-03" db="EMBL/GenBank/DDBJ databases">
        <title>Subsurface microbial communities from deep shales in Ohio and West Virginia, USA.</title>
        <authorList>
            <person name="Wrighton K."/>
        </authorList>
    </citation>
    <scope>NUCLEOTIDE SEQUENCE [LARGE SCALE GENOMIC DNA]</scope>
    <source>
        <strain evidence="11 12">MSL 6dP</strain>
    </source>
</reference>
<proteinExistence type="inferred from homology"/>
<keyword evidence="7 10" id="KW-0472">Membrane</keyword>
<evidence type="ECO:0000313" key="11">
    <source>
        <dbReference type="EMBL" id="TDX51916.1"/>
    </source>
</evidence>
<dbReference type="PRINTS" id="PR00953">
    <property type="entry name" value="TYPE3IMRPROT"/>
</dbReference>
<dbReference type="Proteomes" id="UP000295832">
    <property type="component" value="Unassembled WGS sequence"/>
</dbReference>
<keyword evidence="11" id="KW-0969">Cilium</keyword>
<dbReference type="EMBL" id="SOEG01000009">
    <property type="protein sequence ID" value="TDX51916.1"/>
    <property type="molecule type" value="Genomic_DNA"/>
</dbReference>
<comment type="function">
    <text evidence="1 10">Role in flagellar biosynthesis.</text>
</comment>
<keyword evidence="11" id="KW-0282">Flagellum</keyword>
<feature type="transmembrane region" description="Helical" evidence="10">
    <location>
        <begin position="38"/>
        <end position="55"/>
    </location>
</feature>
<evidence type="ECO:0000256" key="10">
    <source>
        <dbReference type="RuleBase" id="RU362071"/>
    </source>
</evidence>
<feature type="transmembrane region" description="Helical" evidence="10">
    <location>
        <begin position="67"/>
        <end position="93"/>
    </location>
</feature>
<dbReference type="PANTHER" id="PTHR30065:SF1">
    <property type="entry name" value="SURFACE PRESENTATION OF ANTIGENS PROTEIN SPAR"/>
    <property type="match status" value="1"/>
</dbReference>
<dbReference type="GO" id="GO:0006605">
    <property type="term" value="P:protein targeting"/>
    <property type="evidence" value="ECO:0007669"/>
    <property type="project" value="UniProtKB-UniRule"/>
</dbReference>
<evidence type="ECO:0000256" key="8">
    <source>
        <dbReference type="ARBA" id="ARBA00023143"/>
    </source>
</evidence>
<name>A0A4R8GZ52_9FIRM</name>
<dbReference type="STRING" id="926561.GCA_000379025_02991"/>
<gene>
    <name evidence="11" type="ORF">C7959_10939</name>
</gene>